<evidence type="ECO:0000313" key="6">
    <source>
        <dbReference type="EMBL" id="AZQ63957.1"/>
    </source>
</evidence>
<gene>
    <name evidence="6" type="ORF">EI427_17520</name>
</gene>
<dbReference type="Proteomes" id="UP000267268">
    <property type="component" value="Chromosome 1"/>
</dbReference>
<keyword evidence="1" id="KW-0004">4Fe-4S</keyword>
<evidence type="ECO:0000256" key="4">
    <source>
        <dbReference type="ARBA" id="ARBA00023004"/>
    </source>
</evidence>
<evidence type="ECO:0000256" key="3">
    <source>
        <dbReference type="ARBA" id="ARBA00023002"/>
    </source>
</evidence>
<reference evidence="6 7" key="1">
    <citation type="submission" date="2018-12" db="EMBL/GenBank/DDBJ databases">
        <title>Flammeovirga pectinis sp. nov., isolated from the gut of the Korean scallop, Patinopecten yessoensis.</title>
        <authorList>
            <person name="Bae J.-W."/>
            <person name="Jeong Y.-S."/>
            <person name="Kang W."/>
        </authorList>
    </citation>
    <scope>NUCLEOTIDE SEQUENCE [LARGE SCALE GENOMIC DNA]</scope>
    <source>
        <strain evidence="6 7">L12M1</strain>
    </source>
</reference>
<dbReference type="RefSeq" id="WP_126617176.1">
    <property type="nucleotide sequence ID" value="NZ_CP034562.1"/>
</dbReference>
<dbReference type="InterPro" id="IPR039650">
    <property type="entry name" value="HdrA-like"/>
</dbReference>
<evidence type="ECO:0000256" key="5">
    <source>
        <dbReference type="ARBA" id="ARBA00023014"/>
    </source>
</evidence>
<dbReference type="PANTHER" id="PTHR43498:SF1">
    <property type="entry name" value="COB--COM HETERODISULFIDE REDUCTASE IRON-SULFUR SUBUNIT A"/>
    <property type="match status" value="1"/>
</dbReference>
<keyword evidence="3" id="KW-0560">Oxidoreductase</keyword>
<protein>
    <submittedName>
        <fullName evidence="6">FAD-dependent oxidoreductase</fullName>
    </submittedName>
</protein>
<dbReference type="Gene3D" id="2.60.120.260">
    <property type="entry name" value="Galactose-binding domain-like"/>
    <property type="match status" value="1"/>
</dbReference>
<keyword evidence="2" id="KW-0479">Metal-binding</keyword>
<keyword evidence="7" id="KW-1185">Reference proteome</keyword>
<evidence type="ECO:0000256" key="1">
    <source>
        <dbReference type="ARBA" id="ARBA00022485"/>
    </source>
</evidence>
<dbReference type="GO" id="GO:0016491">
    <property type="term" value="F:oxidoreductase activity"/>
    <property type="evidence" value="ECO:0007669"/>
    <property type="project" value="UniProtKB-KW"/>
</dbReference>
<dbReference type="Pfam" id="PF12831">
    <property type="entry name" value="FAD_oxidored"/>
    <property type="match status" value="1"/>
</dbReference>
<keyword evidence="5" id="KW-0411">Iron-sulfur</keyword>
<dbReference type="GO" id="GO:0051539">
    <property type="term" value="F:4 iron, 4 sulfur cluster binding"/>
    <property type="evidence" value="ECO:0007669"/>
    <property type="project" value="UniProtKB-KW"/>
</dbReference>
<dbReference type="EMBL" id="CP034562">
    <property type="protein sequence ID" value="AZQ63957.1"/>
    <property type="molecule type" value="Genomic_DNA"/>
</dbReference>
<keyword evidence="4" id="KW-0408">Iron</keyword>
<dbReference type="AlphaFoldDB" id="A0A3S9P6V8"/>
<sequence length="643" mass="72370">MKRRDFFKKSSGAVIASSLLPLTSSAKDKKTVTFDVGDRDKDNWFQVGEGKKGLPNRNKTITCDVVVVGAGIAGICAAVASARTGAKTILLSDRSVIGGNASSEIRVTVNGVQNLKNEHKVERETGIVEEFQIENWYYNPQESYPMWDHVIYDYCTRQENLTVMVNTQAIDATTEKDKITSILCWQGSTETYYSINAKMFCDCSGDGLMAAQAGAEYRTGREARGEFGESFAPEKADGWQMGASVMMITKDMGHLVKYIPPTFAIKYEADKMHDRKIKQMKEGFWWVELGSDFDIVADQEENRHKLLGYMHGVWDYVKNSGKYPESENIALDWVGSVPGRRESRRFMGDYLLNQNDLQNYKHFPDAVAYGGWSLDEHCPGGIESPDQRPSYFHAKFNKLYEVPFRSLYSKNISNLLFAGRNVSVTHMALSSTRIQATCGLMGQASGTAAALCVKHNWTPRKIANNKIDVLQEQLLRDDVYIPNRPAVDPKDLLHKANTIIASSTNSGDVKLLTNGISRKEIGKVNHWESKGNNAYLQMEWDTPIQLSSVEFKGDTNLQRKIMMHKNPEKNKGQVIGIPPELVKSAIVEVRKNGVWQTVNSVDNNITRLVKMQFDQVKTTGVRLRLKETWGKENITLFEVRCYA</sequence>
<organism evidence="6 7">
    <name type="scientific">Flammeovirga pectinis</name>
    <dbReference type="NCBI Taxonomy" id="2494373"/>
    <lineage>
        <taxon>Bacteria</taxon>
        <taxon>Pseudomonadati</taxon>
        <taxon>Bacteroidota</taxon>
        <taxon>Cytophagia</taxon>
        <taxon>Cytophagales</taxon>
        <taxon>Flammeovirgaceae</taxon>
        <taxon>Flammeovirga</taxon>
    </lineage>
</organism>
<dbReference type="PANTHER" id="PTHR43498">
    <property type="entry name" value="FERREDOXIN:COB-COM HETERODISULFIDE REDUCTASE SUBUNIT A"/>
    <property type="match status" value="1"/>
</dbReference>
<dbReference type="Gene3D" id="3.50.50.60">
    <property type="entry name" value="FAD/NAD(P)-binding domain"/>
    <property type="match status" value="1"/>
</dbReference>
<dbReference type="KEGG" id="fll:EI427_17520"/>
<dbReference type="GO" id="GO:0046872">
    <property type="term" value="F:metal ion binding"/>
    <property type="evidence" value="ECO:0007669"/>
    <property type="project" value="UniProtKB-KW"/>
</dbReference>
<dbReference type="SUPFAM" id="SSF51905">
    <property type="entry name" value="FAD/NAD(P)-binding domain"/>
    <property type="match status" value="1"/>
</dbReference>
<proteinExistence type="predicted"/>
<accession>A0A3S9P6V8</accession>
<dbReference type="InterPro" id="IPR036188">
    <property type="entry name" value="FAD/NAD-bd_sf"/>
</dbReference>
<evidence type="ECO:0000313" key="7">
    <source>
        <dbReference type="Proteomes" id="UP000267268"/>
    </source>
</evidence>
<name>A0A3S9P6V8_9BACT</name>
<evidence type="ECO:0000256" key="2">
    <source>
        <dbReference type="ARBA" id="ARBA00022723"/>
    </source>
</evidence>
<dbReference type="OrthoDB" id="9780658at2"/>